<dbReference type="GO" id="GO:0016874">
    <property type="term" value="F:ligase activity"/>
    <property type="evidence" value="ECO:0007669"/>
    <property type="project" value="UniProtKB-KW"/>
</dbReference>
<keyword evidence="7" id="KW-0436">Ligase</keyword>
<protein>
    <submittedName>
        <fullName evidence="7">O-antigen ligase family protein</fullName>
    </submittedName>
</protein>
<evidence type="ECO:0000256" key="2">
    <source>
        <dbReference type="ARBA" id="ARBA00022692"/>
    </source>
</evidence>
<feature type="transmembrane region" description="Helical" evidence="5">
    <location>
        <begin position="417"/>
        <end position="436"/>
    </location>
</feature>
<dbReference type="OrthoDB" id="1118146at2"/>
<evidence type="ECO:0000256" key="5">
    <source>
        <dbReference type="SAM" id="Phobius"/>
    </source>
</evidence>
<dbReference type="Proteomes" id="UP000253508">
    <property type="component" value="Unassembled WGS sequence"/>
</dbReference>
<name>A0A367XU81_9MICO</name>
<feature type="transmembrane region" description="Helical" evidence="5">
    <location>
        <begin position="208"/>
        <end position="226"/>
    </location>
</feature>
<dbReference type="Pfam" id="PF04932">
    <property type="entry name" value="Wzy_C"/>
    <property type="match status" value="1"/>
</dbReference>
<feature type="domain" description="O-antigen ligase-related" evidence="6">
    <location>
        <begin position="244"/>
        <end position="388"/>
    </location>
</feature>
<keyword evidence="2 5" id="KW-0812">Transmembrane</keyword>
<gene>
    <name evidence="7" type="ORF">DTO57_12835</name>
</gene>
<keyword evidence="8" id="KW-1185">Reference proteome</keyword>
<comment type="subcellular location">
    <subcellularLocation>
        <location evidence="1">Membrane</location>
        <topology evidence="1">Multi-pass membrane protein</topology>
    </subcellularLocation>
</comment>
<feature type="transmembrane region" description="Helical" evidence="5">
    <location>
        <begin position="376"/>
        <end position="397"/>
    </location>
</feature>
<feature type="transmembrane region" description="Helical" evidence="5">
    <location>
        <begin position="257"/>
        <end position="276"/>
    </location>
</feature>
<feature type="transmembrane region" description="Helical" evidence="5">
    <location>
        <begin position="442"/>
        <end position="459"/>
    </location>
</feature>
<evidence type="ECO:0000256" key="4">
    <source>
        <dbReference type="ARBA" id="ARBA00023136"/>
    </source>
</evidence>
<dbReference type="EMBL" id="QORO01000005">
    <property type="protein sequence ID" value="RCK57185.1"/>
    <property type="molecule type" value="Genomic_DNA"/>
</dbReference>
<keyword evidence="3 5" id="KW-1133">Transmembrane helix</keyword>
<evidence type="ECO:0000256" key="3">
    <source>
        <dbReference type="ARBA" id="ARBA00022989"/>
    </source>
</evidence>
<dbReference type="RefSeq" id="WP_114118623.1">
    <property type="nucleotide sequence ID" value="NZ_BMHU01000005.1"/>
</dbReference>
<organism evidence="7 8">
    <name type="scientific">Microbacterium sorbitolivorans</name>
    <dbReference type="NCBI Taxonomy" id="1867410"/>
    <lineage>
        <taxon>Bacteria</taxon>
        <taxon>Bacillati</taxon>
        <taxon>Actinomycetota</taxon>
        <taxon>Actinomycetes</taxon>
        <taxon>Micrococcales</taxon>
        <taxon>Microbacteriaceae</taxon>
        <taxon>Microbacterium</taxon>
    </lineage>
</organism>
<sequence length="476" mass="52464">MAQATKYPVTDRVRAPERERSAHQALRAYSIFIMVSALAYSWWFNLLGAAGAAALIGGLILATLAIWIPSLVRRSASRRLRWERLPWIALVYVALAFCSTLWSAWPTASIMTAGVLAGFTMQGIFFADMLSWSDIVRCIEVALRWIVGGSFVFEAWVALVVRHPIMPNFFATEYEGAPDPHWYWVRGNIFDSFLVGDRIQGVVGNSNLLGMLMLLAIIVFSVRLWVGVKGRVTVTKIVERSLWVALAAWMFVRAGSATTFVALVVVAGIACVALVVRRSRTARGRRNAYLVFSAVAVAGVAVGLLAFDRISGLLGRSNGLTGRGDIWSAVFERASERPVFGNGFSSPWVPWDPAFDGWIVDHDITVFEAHNMWLDAFLQLGALGVVVLAFVYGSAVWRAWFFAVDAPRLDATGPSPFSPLSLVPLLILWALLTQGLTESNPMMLWGWMLVTMFIAKLRFAPAVTFPDRDAEIGSPV</sequence>
<feature type="transmembrane region" description="Helical" evidence="5">
    <location>
        <begin position="288"/>
        <end position="307"/>
    </location>
</feature>
<feature type="transmembrane region" description="Helical" evidence="5">
    <location>
        <begin position="110"/>
        <end position="130"/>
    </location>
</feature>
<evidence type="ECO:0000313" key="8">
    <source>
        <dbReference type="Proteomes" id="UP000253508"/>
    </source>
</evidence>
<accession>A0A367XU81</accession>
<evidence type="ECO:0000256" key="1">
    <source>
        <dbReference type="ARBA" id="ARBA00004141"/>
    </source>
</evidence>
<comment type="caution">
    <text evidence="7">The sequence shown here is derived from an EMBL/GenBank/DDBJ whole genome shotgun (WGS) entry which is preliminary data.</text>
</comment>
<dbReference type="AlphaFoldDB" id="A0A367XU81"/>
<evidence type="ECO:0000259" key="6">
    <source>
        <dbReference type="Pfam" id="PF04932"/>
    </source>
</evidence>
<keyword evidence="4 5" id="KW-0472">Membrane</keyword>
<feature type="transmembrane region" description="Helical" evidence="5">
    <location>
        <begin position="26"/>
        <end position="43"/>
    </location>
</feature>
<proteinExistence type="predicted"/>
<reference evidence="7 8" key="1">
    <citation type="submission" date="2018-07" db="EMBL/GenBank/DDBJ databases">
        <title>Microbacterium endoborsara sp. nov., a novel actinobacterium isolated from Borszczowia aralocaspica.</title>
        <authorList>
            <person name="An D."/>
        </authorList>
    </citation>
    <scope>NUCLEOTIDE SEQUENCE [LARGE SCALE GENOMIC DNA]</scope>
    <source>
        <strain evidence="7 8">C1.15228</strain>
    </source>
</reference>
<feature type="transmembrane region" description="Helical" evidence="5">
    <location>
        <begin position="84"/>
        <end position="104"/>
    </location>
</feature>
<evidence type="ECO:0000313" key="7">
    <source>
        <dbReference type="EMBL" id="RCK57185.1"/>
    </source>
</evidence>
<feature type="transmembrane region" description="Helical" evidence="5">
    <location>
        <begin position="49"/>
        <end position="72"/>
    </location>
</feature>
<dbReference type="GO" id="GO:0016020">
    <property type="term" value="C:membrane"/>
    <property type="evidence" value="ECO:0007669"/>
    <property type="project" value="UniProtKB-SubCell"/>
</dbReference>
<dbReference type="InterPro" id="IPR007016">
    <property type="entry name" value="O-antigen_ligase-rel_domated"/>
</dbReference>